<dbReference type="Proteomes" id="UP000031443">
    <property type="component" value="Unassembled WGS sequence"/>
</dbReference>
<dbReference type="EMBL" id="KB570447">
    <property type="protein sequence ID" value="EMP27417.1"/>
    <property type="molecule type" value="Genomic_DNA"/>
</dbReference>
<accession>M7BGQ5</accession>
<sequence>MVDEAILPEQTEEMGTQINTAATLKPVVYTCYFSDLCNREFIIRARYVKKCCNAQLPFDPQFRLHATQLQFSPDCAAVSLAQRISVYNESAKVKKDVVRPAIH</sequence>
<organism evidence="1 2">
    <name type="scientific">Chelonia mydas</name>
    <name type="common">Green sea-turtle</name>
    <name type="synonym">Chelonia agassizi</name>
    <dbReference type="NCBI Taxonomy" id="8469"/>
    <lineage>
        <taxon>Eukaryota</taxon>
        <taxon>Metazoa</taxon>
        <taxon>Chordata</taxon>
        <taxon>Craniata</taxon>
        <taxon>Vertebrata</taxon>
        <taxon>Euteleostomi</taxon>
        <taxon>Archelosauria</taxon>
        <taxon>Testudinata</taxon>
        <taxon>Testudines</taxon>
        <taxon>Cryptodira</taxon>
        <taxon>Durocryptodira</taxon>
        <taxon>Americhelydia</taxon>
        <taxon>Chelonioidea</taxon>
        <taxon>Cheloniidae</taxon>
        <taxon>Chelonia</taxon>
    </lineage>
</organism>
<keyword evidence="2" id="KW-1185">Reference proteome</keyword>
<gene>
    <name evidence="1" type="ORF">UY3_15482</name>
</gene>
<dbReference type="AlphaFoldDB" id="M7BGQ5"/>
<evidence type="ECO:0000313" key="2">
    <source>
        <dbReference type="Proteomes" id="UP000031443"/>
    </source>
</evidence>
<name>M7BGQ5_CHEMY</name>
<reference evidence="2" key="1">
    <citation type="journal article" date="2013" name="Nat. Genet.">
        <title>The draft genomes of soft-shell turtle and green sea turtle yield insights into the development and evolution of the turtle-specific body plan.</title>
        <authorList>
            <person name="Wang Z."/>
            <person name="Pascual-Anaya J."/>
            <person name="Zadissa A."/>
            <person name="Li W."/>
            <person name="Niimura Y."/>
            <person name="Huang Z."/>
            <person name="Li C."/>
            <person name="White S."/>
            <person name="Xiong Z."/>
            <person name="Fang D."/>
            <person name="Wang B."/>
            <person name="Ming Y."/>
            <person name="Chen Y."/>
            <person name="Zheng Y."/>
            <person name="Kuraku S."/>
            <person name="Pignatelli M."/>
            <person name="Herrero J."/>
            <person name="Beal K."/>
            <person name="Nozawa M."/>
            <person name="Li Q."/>
            <person name="Wang J."/>
            <person name="Zhang H."/>
            <person name="Yu L."/>
            <person name="Shigenobu S."/>
            <person name="Wang J."/>
            <person name="Liu J."/>
            <person name="Flicek P."/>
            <person name="Searle S."/>
            <person name="Wang J."/>
            <person name="Kuratani S."/>
            <person name="Yin Y."/>
            <person name="Aken B."/>
            <person name="Zhang G."/>
            <person name="Irie N."/>
        </authorList>
    </citation>
    <scope>NUCLEOTIDE SEQUENCE [LARGE SCALE GENOMIC DNA]</scope>
</reference>
<proteinExistence type="predicted"/>
<evidence type="ECO:0000313" key="1">
    <source>
        <dbReference type="EMBL" id="EMP27417.1"/>
    </source>
</evidence>
<protein>
    <submittedName>
        <fullName evidence="1">Uncharacterized protein</fullName>
    </submittedName>
</protein>